<dbReference type="SMART" id="SM01208">
    <property type="entry name" value="G5"/>
    <property type="match status" value="1"/>
</dbReference>
<dbReference type="Gene3D" id="3.10.350.10">
    <property type="entry name" value="LysM domain"/>
    <property type="match status" value="1"/>
</dbReference>
<feature type="domain" description="G5" evidence="3">
    <location>
        <begin position="272"/>
        <end position="352"/>
    </location>
</feature>
<dbReference type="PROSITE" id="PS51782">
    <property type="entry name" value="LYSM"/>
    <property type="match status" value="1"/>
</dbReference>
<evidence type="ECO:0000313" key="6">
    <source>
        <dbReference type="Proteomes" id="UP000030528"/>
    </source>
</evidence>
<dbReference type="PANTHER" id="PTHR21666:SF270">
    <property type="entry name" value="MUREIN HYDROLASE ACTIVATOR ENVC"/>
    <property type="match status" value="1"/>
</dbReference>
<evidence type="ECO:0000259" key="4">
    <source>
        <dbReference type="PROSITE" id="PS51782"/>
    </source>
</evidence>
<comment type="caution">
    <text evidence="5">The sequence shown here is derived from an EMBL/GenBank/DDBJ whole genome shotgun (WGS) entry which is preliminary data.</text>
</comment>
<dbReference type="InterPro" id="IPR050570">
    <property type="entry name" value="Cell_wall_metabolism_enzyme"/>
</dbReference>
<keyword evidence="6" id="KW-1185">Reference proteome</keyword>
<dbReference type="Gene3D" id="2.20.230.10">
    <property type="entry name" value="Resuscitation-promoting factor rpfb"/>
    <property type="match status" value="1"/>
</dbReference>
<dbReference type="Proteomes" id="UP000030528">
    <property type="component" value="Unassembled WGS sequence"/>
</dbReference>
<keyword evidence="1" id="KW-0732">Signal</keyword>
<feature type="region of interest" description="Disordered" evidence="2">
    <location>
        <begin position="350"/>
        <end position="372"/>
    </location>
</feature>
<dbReference type="STRING" id="1385510.GCA_000425205_00415"/>
<dbReference type="SUPFAM" id="SSF51261">
    <property type="entry name" value="Duplicated hybrid motif"/>
    <property type="match status" value="1"/>
</dbReference>
<evidence type="ECO:0000259" key="3">
    <source>
        <dbReference type="PROSITE" id="PS51109"/>
    </source>
</evidence>
<evidence type="ECO:0000313" key="5">
    <source>
        <dbReference type="EMBL" id="KGX93698.1"/>
    </source>
</evidence>
<name>A0A0A5GR23_9BACI</name>
<accession>A0A0A5GR23</accession>
<dbReference type="OrthoDB" id="9805070at2"/>
<dbReference type="Pfam" id="PF01551">
    <property type="entry name" value="Peptidase_M23"/>
    <property type="match status" value="1"/>
</dbReference>
<dbReference type="SUPFAM" id="SSF54106">
    <property type="entry name" value="LysM domain"/>
    <property type="match status" value="1"/>
</dbReference>
<evidence type="ECO:0000256" key="1">
    <source>
        <dbReference type="ARBA" id="ARBA00022729"/>
    </source>
</evidence>
<dbReference type="CDD" id="cd12797">
    <property type="entry name" value="M23_peptidase"/>
    <property type="match status" value="1"/>
</dbReference>
<dbReference type="InterPro" id="IPR018392">
    <property type="entry name" value="LysM"/>
</dbReference>
<dbReference type="SMART" id="SM00257">
    <property type="entry name" value="LysM"/>
    <property type="match status" value="1"/>
</dbReference>
<dbReference type="AlphaFoldDB" id="A0A0A5GR23"/>
<feature type="domain" description="LysM" evidence="4">
    <location>
        <begin position="220"/>
        <end position="265"/>
    </location>
</feature>
<dbReference type="InterPro" id="IPR011098">
    <property type="entry name" value="G5_dom"/>
</dbReference>
<dbReference type="InterPro" id="IPR016047">
    <property type="entry name" value="M23ase_b-sheet_dom"/>
</dbReference>
<dbReference type="eggNOG" id="COG0739">
    <property type="taxonomic scope" value="Bacteria"/>
</dbReference>
<gene>
    <name evidence="5" type="ORF">N781_00325</name>
</gene>
<dbReference type="GO" id="GO:0004222">
    <property type="term" value="F:metalloendopeptidase activity"/>
    <property type="evidence" value="ECO:0007669"/>
    <property type="project" value="TreeGrafter"/>
</dbReference>
<dbReference type="Gene3D" id="2.70.70.10">
    <property type="entry name" value="Glucose Permease (Domain IIA)"/>
    <property type="match status" value="1"/>
</dbReference>
<dbReference type="PROSITE" id="PS51109">
    <property type="entry name" value="G5"/>
    <property type="match status" value="1"/>
</dbReference>
<evidence type="ECO:0000256" key="2">
    <source>
        <dbReference type="SAM" id="MobiDB-lite"/>
    </source>
</evidence>
<reference evidence="5 6" key="1">
    <citation type="submission" date="2013-08" db="EMBL/GenBank/DDBJ databases">
        <authorList>
            <person name="Huang J."/>
            <person name="Wang G."/>
        </authorList>
    </citation>
    <scope>NUCLEOTIDE SEQUENCE [LARGE SCALE GENOMIC DNA]</scope>
    <source>
        <strain evidence="5 6">JSM 076056</strain>
    </source>
</reference>
<organism evidence="5 6">
    <name type="scientific">Pontibacillus halophilus JSM 076056 = DSM 19796</name>
    <dbReference type="NCBI Taxonomy" id="1385510"/>
    <lineage>
        <taxon>Bacteria</taxon>
        <taxon>Bacillati</taxon>
        <taxon>Bacillota</taxon>
        <taxon>Bacilli</taxon>
        <taxon>Bacillales</taxon>
        <taxon>Bacillaceae</taxon>
        <taxon>Pontibacillus</taxon>
    </lineage>
</organism>
<dbReference type="Pfam" id="PF01476">
    <property type="entry name" value="LysM"/>
    <property type="match status" value="1"/>
</dbReference>
<dbReference type="InterPro" id="IPR011055">
    <property type="entry name" value="Dup_hybrid_motif"/>
</dbReference>
<dbReference type="PANTHER" id="PTHR21666">
    <property type="entry name" value="PEPTIDASE-RELATED"/>
    <property type="match status" value="1"/>
</dbReference>
<sequence length="482" mass="53694">MGIVRSKKRYSPSHHSFWKKVVLTTTIGIGVTVGSAYADTIEQQLPTVYHVYMDGEHIGTVDDQSMVQQYVQKQIESKQGDYEDLSLTSGETITYVPEKVFRPSFDNEQIMKTLENELTIKVDAVGLQIDEEVITYVENEDKAKAVVRSIKESYVDEDWLDKLKEREDEETPIQVDEDVELIDVSLSKDVSYTSQKVAPDEVVTKDEAISILEQGSETDETYEIQEGDVLGKVASKFDLSMDELMSLNDGMNEDSVIQIGQTVNVKDTEPYVHVVSKKRVEEMQTIEHETETKKSSDLYKGEEKVLQEGQDGEKRITYEIVNEDGQETSKDVITEKVTKDAEKRIVVKGTKEKPSRGTGDFVNPTRGGVLTSEQGERWGSYHKGIDVAGVTDRSILAVDNGTVTSTGFDSSGYGNKVVINHNNGYKTIYAHLSSISVDVGDTVTAGSTIGQMGTTGRSTGVHLHFEVYKDGDLQNPLQYVNY</sequence>
<dbReference type="RefSeq" id="WP_051239591.1">
    <property type="nucleotide sequence ID" value="NZ_AULI01000001.1"/>
</dbReference>
<proteinExistence type="predicted"/>
<dbReference type="EMBL" id="AVPE01000001">
    <property type="protein sequence ID" value="KGX93698.1"/>
    <property type="molecule type" value="Genomic_DNA"/>
</dbReference>
<dbReference type="InterPro" id="IPR036779">
    <property type="entry name" value="LysM_dom_sf"/>
</dbReference>
<protein>
    <submittedName>
        <fullName evidence="5">Peptidase M23</fullName>
    </submittedName>
</protein>
<dbReference type="Pfam" id="PF07501">
    <property type="entry name" value="G5"/>
    <property type="match status" value="1"/>
</dbReference>